<dbReference type="GO" id="GO:0016020">
    <property type="term" value="C:membrane"/>
    <property type="evidence" value="ECO:0007669"/>
    <property type="project" value="UniProtKB-SubCell"/>
</dbReference>
<accession>A0A9P4JFR5</accession>
<comment type="subcellular location">
    <subcellularLocation>
        <location evidence="1">Membrane</location>
    </subcellularLocation>
</comment>
<evidence type="ECO:0000313" key="6">
    <source>
        <dbReference type="EMBL" id="KAF2158193.1"/>
    </source>
</evidence>
<dbReference type="Pfam" id="PF04930">
    <property type="entry name" value="FUN14"/>
    <property type="match status" value="1"/>
</dbReference>
<dbReference type="OrthoDB" id="3990500at2759"/>
<dbReference type="AlphaFoldDB" id="A0A9P4JFR5"/>
<gene>
    <name evidence="6" type="ORF">K461DRAFT_318174</name>
</gene>
<reference evidence="6" key="1">
    <citation type="journal article" date="2020" name="Stud. Mycol.">
        <title>101 Dothideomycetes genomes: a test case for predicting lifestyles and emergence of pathogens.</title>
        <authorList>
            <person name="Haridas S."/>
            <person name="Albert R."/>
            <person name="Binder M."/>
            <person name="Bloem J."/>
            <person name="Labutti K."/>
            <person name="Salamov A."/>
            <person name="Andreopoulos B."/>
            <person name="Baker S."/>
            <person name="Barry K."/>
            <person name="Bills G."/>
            <person name="Bluhm B."/>
            <person name="Cannon C."/>
            <person name="Castanera R."/>
            <person name="Culley D."/>
            <person name="Daum C."/>
            <person name="Ezra D."/>
            <person name="Gonzalez J."/>
            <person name="Henrissat B."/>
            <person name="Kuo A."/>
            <person name="Liang C."/>
            <person name="Lipzen A."/>
            <person name="Lutzoni F."/>
            <person name="Magnuson J."/>
            <person name="Mondo S."/>
            <person name="Nolan M."/>
            <person name="Ohm R."/>
            <person name="Pangilinan J."/>
            <person name="Park H.-J."/>
            <person name="Ramirez L."/>
            <person name="Alfaro M."/>
            <person name="Sun H."/>
            <person name="Tritt A."/>
            <person name="Yoshinaga Y."/>
            <person name="Zwiers L.-H."/>
            <person name="Turgeon B."/>
            <person name="Goodwin S."/>
            <person name="Spatafora J."/>
            <person name="Crous P."/>
            <person name="Grigoriev I."/>
        </authorList>
    </citation>
    <scope>NUCLEOTIDE SEQUENCE</scope>
    <source>
        <strain evidence="6">CBS 260.36</strain>
    </source>
</reference>
<comment type="similarity">
    <text evidence="2">Belongs to the FUN14 family.</text>
</comment>
<evidence type="ECO:0000256" key="2">
    <source>
        <dbReference type="ARBA" id="ARBA00009160"/>
    </source>
</evidence>
<keyword evidence="3" id="KW-0812">Transmembrane</keyword>
<proteinExistence type="inferred from homology"/>
<keyword evidence="4" id="KW-1133">Transmembrane helix</keyword>
<evidence type="ECO:0000256" key="4">
    <source>
        <dbReference type="ARBA" id="ARBA00022989"/>
    </source>
</evidence>
<evidence type="ECO:0000256" key="3">
    <source>
        <dbReference type="ARBA" id="ARBA00022692"/>
    </source>
</evidence>
<evidence type="ECO:0000256" key="1">
    <source>
        <dbReference type="ARBA" id="ARBA00004370"/>
    </source>
</evidence>
<dbReference type="InterPro" id="IPR007014">
    <property type="entry name" value="FUN14"/>
</dbReference>
<keyword evidence="7" id="KW-1185">Reference proteome</keyword>
<protein>
    <recommendedName>
        <fullName evidence="8">FUN14 family protein</fullName>
    </recommendedName>
</protein>
<organism evidence="6 7">
    <name type="scientific">Myriangium duriaei CBS 260.36</name>
    <dbReference type="NCBI Taxonomy" id="1168546"/>
    <lineage>
        <taxon>Eukaryota</taxon>
        <taxon>Fungi</taxon>
        <taxon>Dikarya</taxon>
        <taxon>Ascomycota</taxon>
        <taxon>Pezizomycotina</taxon>
        <taxon>Dothideomycetes</taxon>
        <taxon>Dothideomycetidae</taxon>
        <taxon>Myriangiales</taxon>
        <taxon>Myriangiaceae</taxon>
        <taxon>Myriangium</taxon>
    </lineage>
</organism>
<sequence length="157" mass="16939">MAFLLPRRPLLLGLGLATTSLFLSPLSPIRRPLLLDASPVAHPRDWSFSQYQRDASVPITTSRGGLNPRAVRQVSAGSITGVIAGLAVSTFSKPLALLLGLLVFGLQALESRGIHVVPYGWIQRYFSSVDVRSLVQDNAAFKLSFGATFALVGFLDF</sequence>
<dbReference type="EMBL" id="ML996081">
    <property type="protein sequence ID" value="KAF2158193.1"/>
    <property type="molecule type" value="Genomic_DNA"/>
</dbReference>
<evidence type="ECO:0008006" key="8">
    <source>
        <dbReference type="Google" id="ProtNLM"/>
    </source>
</evidence>
<comment type="caution">
    <text evidence="6">The sequence shown here is derived from an EMBL/GenBank/DDBJ whole genome shotgun (WGS) entry which is preliminary data.</text>
</comment>
<dbReference type="Proteomes" id="UP000799439">
    <property type="component" value="Unassembled WGS sequence"/>
</dbReference>
<evidence type="ECO:0000313" key="7">
    <source>
        <dbReference type="Proteomes" id="UP000799439"/>
    </source>
</evidence>
<name>A0A9P4JFR5_9PEZI</name>
<keyword evidence="5" id="KW-0472">Membrane</keyword>
<evidence type="ECO:0000256" key="5">
    <source>
        <dbReference type="ARBA" id="ARBA00023136"/>
    </source>
</evidence>